<dbReference type="RefSeq" id="WP_083986175.1">
    <property type="nucleotide sequence ID" value="NZ_LDYE01000011.1"/>
</dbReference>
<reference evidence="2 3" key="1">
    <citation type="submission" date="2017-10" db="EMBL/GenBank/DDBJ databases">
        <title>Sequencing the genomes of 1000 actinobacteria strains.</title>
        <authorList>
            <person name="Klenk H.-P."/>
        </authorList>
    </citation>
    <scope>NUCLEOTIDE SEQUENCE [LARGE SCALE GENOMIC DNA]</scope>
    <source>
        <strain evidence="2 3">DSM 20688</strain>
    </source>
</reference>
<evidence type="ECO:0000313" key="2">
    <source>
        <dbReference type="EMBL" id="PFG27078.1"/>
    </source>
</evidence>
<proteinExistence type="predicted"/>
<dbReference type="OrthoDB" id="4410600at2"/>
<dbReference type="Proteomes" id="UP000221653">
    <property type="component" value="Unassembled WGS sequence"/>
</dbReference>
<accession>A0A2A9DK51</accession>
<comment type="caution">
    <text evidence="2">The sequence shown here is derived from an EMBL/GenBank/DDBJ whole genome shotgun (WGS) entry which is preliminary data.</text>
</comment>
<dbReference type="EMBL" id="PDJF01000001">
    <property type="protein sequence ID" value="PFG27078.1"/>
    <property type="molecule type" value="Genomic_DNA"/>
</dbReference>
<sequence length="87" mass="9465">MTHPEHTRAGSGGCSDIDELLVRLLDRGLGAEECASIRAQIADCPHCQSRLASEEEIRALLRSCCGQSHASATLRTRIVAQIKYRSS</sequence>
<dbReference type="AlphaFoldDB" id="A0A2A9DK51"/>
<evidence type="ECO:0000259" key="1">
    <source>
        <dbReference type="Pfam" id="PF13490"/>
    </source>
</evidence>
<dbReference type="Pfam" id="PF13490">
    <property type="entry name" value="zf-HC2"/>
    <property type="match status" value="1"/>
</dbReference>
<protein>
    <submittedName>
        <fullName evidence="2">Mycothiol system anti-sigma-R factor</fullName>
    </submittedName>
</protein>
<feature type="domain" description="Putative zinc-finger" evidence="1">
    <location>
        <begin position="14"/>
        <end position="48"/>
    </location>
</feature>
<keyword evidence="3" id="KW-1185">Reference proteome</keyword>
<dbReference type="InterPro" id="IPR027383">
    <property type="entry name" value="Znf_put"/>
</dbReference>
<evidence type="ECO:0000313" key="3">
    <source>
        <dbReference type="Proteomes" id="UP000221653"/>
    </source>
</evidence>
<name>A0A2A9DK51_9CORY</name>
<gene>
    <name evidence="2" type="ORF">ATK06_0126</name>
</gene>
<organism evidence="2 3">
    <name type="scientific">Corynebacterium renale</name>
    <dbReference type="NCBI Taxonomy" id="1724"/>
    <lineage>
        <taxon>Bacteria</taxon>
        <taxon>Bacillati</taxon>
        <taxon>Actinomycetota</taxon>
        <taxon>Actinomycetes</taxon>
        <taxon>Mycobacteriales</taxon>
        <taxon>Corynebacteriaceae</taxon>
        <taxon>Corynebacterium</taxon>
    </lineage>
</organism>